<evidence type="ECO:0000313" key="9">
    <source>
        <dbReference type="EMBL" id="KAL0963008.1"/>
    </source>
</evidence>
<accession>A0ABD0W238</accession>
<feature type="domain" description="EF-hand" evidence="8">
    <location>
        <begin position="84"/>
        <end position="119"/>
    </location>
</feature>
<feature type="region of interest" description="Disordered" evidence="7">
    <location>
        <begin position="449"/>
        <end position="494"/>
    </location>
</feature>
<keyword evidence="10" id="KW-1185">Reference proteome</keyword>
<feature type="region of interest" description="Disordered" evidence="7">
    <location>
        <begin position="515"/>
        <end position="554"/>
    </location>
</feature>
<dbReference type="SMART" id="SM00176">
    <property type="entry name" value="RAN"/>
    <property type="match status" value="1"/>
</dbReference>
<dbReference type="PROSITE" id="PS51419">
    <property type="entry name" value="RAB"/>
    <property type="match status" value="1"/>
</dbReference>
<dbReference type="GO" id="GO:0005525">
    <property type="term" value="F:GTP binding"/>
    <property type="evidence" value="ECO:0007669"/>
    <property type="project" value="UniProtKB-KW"/>
</dbReference>
<evidence type="ECO:0000256" key="5">
    <source>
        <dbReference type="ARBA" id="ARBA00023288"/>
    </source>
</evidence>
<organism evidence="9 10">
    <name type="scientific">Umbra pygmaea</name>
    <name type="common">Eastern mudminnow</name>
    <dbReference type="NCBI Taxonomy" id="75934"/>
    <lineage>
        <taxon>Eukaryota</taxon>
        <taxon>Metazoa</taxon>
        <taxon>Chordata</taxon>
        <taxon>Craniata</taxon>
        <taxon>Vertebrata</taxon>
        <taxon>Euteleostomi</taxon>
        <taxon>Actinopterygii</taxon>
        <taxon>Neopterygii</taxon>
        <taxon>Teleostei</taxon>
        <taxon>Protacanthopterygii</taxon>
        <taxon>Esociformes</taxon>
        <taxon>Umbridae</taxon>
        <taxon>Umbra</taxon>
    </lineage>
</organism>
<dbReference type="PROSITE" id="PS00018">
    <property type="entry name" value="EF_HAND_1"/>
    <property type="match status" value="1"/>
</dbReference>
<feature type="region of interest" description="Disordered" evidence="7">
    <location>
        <begin position="572"/>
        <end position="599"/>
    </location>
</feature>
<dbReference type="InterPro" id="IPR027417">
    <property type="entry name" value="P-loop_NTPase"/>
</dbReference>
<dbReference type="SUPFAM" id="SSF47473">
    <property type="entry name" value="EF-hand"/>
    <property type="match status" value="1"/>
</dbReference>
<evidence type="ECO:0000256" key="3">
    <source>
        <dbReference type="ARBA" id="ARBA00022837"/>
    </source>
</evidence>
<dbReference type="NCBIfam" id="TIGR00231">
    <property type="entry name" value="small_GTP"/>
    <property type="match status" value="1"/>
</dbReference>
<evidence type="ECO:0000256" key="1">
    <source>
        <dbReference type="ARBA" id="ARBA00022723"/>
    </source>
</evidence>
<dbReference type="InterPro" id="IPR018247">
    <property type="entry name" value="EF_Hand_1_Ca_BS"/>
</dbReference>
<gene>
    <name evidence="9" type="ORF">UPYG_G00348310</name>
</gene>
<sequence length="846" mass="95575">MTDPTLFRATRVLCRSISSEMEEAETKNPGETGSTKKSFDRRGSDWGSTAMLDKTKEFFQTCDVEGKSFITRTDMRRLHRDLPLTADELENVFDSLDNDQNGYLTLEEFSSGFSQFLHGRRISVTEEVPPSTPSARKPSDAFYQTQWDQRLTGEAEDDEEGHFCMLLDSLGAGNVFEDPVEVRSLWAQLRKDEPHLLSNFEEFLARVTFQIKDAKEERKEMESALLRKEALHDSEIRRLYEEMEQQIKNEKDKLHLRDSERLQSRSIDLENQLSSKEKELELLFQKQRRLELQCHELSSEQHESRVENVKLKMTNEELNRELESTCQELSLAQEQLAMLKDQAARLQQERQTEMYRVTEGLQREKQSLMKQLDLLREMNKHLKDERDICCAMNPRNSLKKKQMQRAGLANVFADTGQQPIKRASLLNAGSFEFLEALPIENLQISFVSSPSSTSSSSEEDLAACCPPHLPKANDGLANGYDDSDTSTQAAHGKVPPAVEVEAEGVRGVRVKERISKFESEMNPSLRERQRERGREMESQRKPETGVDGLDAPPDGWPLRRVISIEEDHLPHLLQGGSQPLMHQLSEGDEGEEGDGEDLESSIVVGPVPVTSPGTTASLSKGRVRFSRMRKAPSSTRVQPVGKETQHKVKEGAVRTPDRLFKVILVGNSSVGKTSLLRCFCDGRFHSPTSATVGIDYSVKTLMLDNTQVAMQLWDTAGQERYRSITKQFFRKADGVVVMYDVTVLSSFKAVRPWLSNVKDAAGDGIPILLLGNKTDVTSEREVPHKDAETLAIDTGVIFYEVSAYSGCNVTEAMVHLARVLKDQEDRVRDTVVLLEALPIKRNACCR</sequence>
<dbReference type="InterPro" id="IPR002048">
    <property type="entry name" value="EF_hand_dom"/>
</dbReference>
<dbReference type="PROSITE" id="PS51421">
    <property type="entry name" value="RAS"/>
    <property type="match status" value="1"/>
</dbReference>
<dbReference type="SMART" id="SM00054">
    <property type="entry name" value="EFh"/>
    <property type="match status" value="2"/>
</dbReference>
<dbReference type="SMART" id="SM00175">
    <property type="entry name" value="RAB"/>
    <property type="match status" value="1"/>
</dbReference>
<dbReference type="EMBL" id="JAGEUA010000011">
    <property type="protein sequence ID" value="KAL0963008.1"/>
    <property type="molecule type" value="Genomic_DNA"/>
</dbReference>
<dbReference type="InterPro" id="IPR005225">
    <property type="entry name" value="Small_GTP-bd"/>
</dbReference>
<reference evidence="9 10" key="1">
    <citation type="submission" date="2024-06" db="EMBL/GenBank/DDBJ databases">
        <authorList>
            <person name="Pan Q."/>
            <person name="Wen M."/>
            <person name="Jouanno E."/>
            <person name="Zahm M."/>
            <person name="Klopp C."/>
            <person name="Cabau C."/>
            <person name="Louis A."/>
            <person name="Berthelot C."/>
            <person name="Parey E."/>
            <person name="Roest Crollius H."/>
            <person name="Montfort J."/>
            <person name="Robinson-Rechavi M."/>
            <person name="Bouchez O."/>
            <person name="Lampietro C."/>
            <person name="Lopez Roques C."/>
            <person name="Donnadieu C."/>
            <person name="Postlethwait J."/>
            <person name="Bobe J."/>
            <person name="Verreycken H."/>
            <person name="Guiguen Y."/>
        </authorList>
    </citation>
    <scope>NUCLEOTIDE SEQUENCE [LARGE SCALE GENOMIC DNA]</scope>
    <source>
        <strain evidence="9">Up_M1</strain>
        <tissue evidence="9">Testis</tissue>
    </source>
</reference>
<dbReference type="SUPFAM" id="SSF52540">
    <property type="entry name" value="P-loop containing nucleoside triphosphate hydrolases"/>
    <property type="match status" value="1"/>
</dbReference>
<evidence type="ECO:0000259" key="8">
    <source>
        <dbReference type="PROSITE" id="PS50222"/>
    </source>
</evidence>
<comment type="caution">
    <text evidence="9">The sequence shown here is derived from an EMBL/GenBank/DDBJ whole genome shotgun (WGS) entry which is preliminary data.</text>
</comment>
<dbReference type="SMART" id="SM00174">
    <property type="entry name" value="RHO"/>
    <property type="match status" value="1"/>
</dbReference>
<dbReference type="Pfam" id="PF00071">
    <property type="entry name" value="Ras"/>
    <property type="match status" value="1"/>
</dbReference>
<evidence type="ECO:0000256" key="4">
    <source>
        <dbReference type="ARBA" id="ARBA00023134"/>
    </source>
</evidence>
<feature type="compositionally biased region" description="Basic and acidic residues" evidence="7">
    <location>
        <begin position="515"/>
        <end position="544"/>
    </location>
</feature>
<dbReference type="PANTHER" id="PTHR47977">
    <property type="entry name" value="RAS-RELATED PROTEIN RAB"/>
    <property type="match status" value="1"/>
</dbReference>
<dbReference type="AlphaFoldDB" id="A0ABD0W238"/>
<dbReference type="Proteomes" id="UP001557470">
    <property type="component" value="Unassembled WGS sequence"/>
</dbReference>
<keyword evidence="3" id="KW-0106">Calcium</keyword>
<dbReference type="PRINTS" id="PR00449">
    <property type="entry name" value="RASTRNSFRMNG"/>
</dbReference>
<proteinExistence type="predicted"/>
<dbReference type="Pfam" id="PF13499">
    <property type="entry name" value="EF-hand_7"/>
    <property type="match status" value="1"/>
</dbReference>
<dbReference type="InterPro" id="IPR001806">
    <property type="entry name" value="Small_GTPase"/>
</dbReference>
<dbReference type="InterPro" id="IPR050227">
    <property type="entry name" value="Rab"/>
</dbReference>
<dbReference type="Gene3D" id="3.40.50.300">
    <property type="entry name" value="P-loop containing nucleotide triphosphate hydrolases"/>
    <property type="match status" value="1"/>
</dbReference>
<name>A0ABD0W238_UMBPY</name>
<evidence type="ECO:0000256" key="7">
    <source>
        <dbReference type="SAM" id="MobiDB-lite"/>
    </source>
</evidence>
<protein>
    <recommendedName>
        <fullName evidence="8">EF-hand domain-containing protein</fullName>
    </recommendedName>
</protein>
<keyword evidence="4" id="KW-0342">GTP-binding</keyword>
<evidence type="ECO:0000256" key="6">
    <source>
        <dbReference type="SAM" id="Coils"/>
    </source>
</evidence>
<keyword evidence="6" id="KW-0175">Coiled coil</keyword>
<dbReference type="SMART" id="SM00173">
    <property type="entry name" value="RAS"/>
    <property type="match status" value="1"/>
</dbReference>
<feature type="coiled-coil region" evidence="6">
    <location>
        <begin position="204"/>
        <end position="385"/>
    </location>
</feature>
<feature type="compositionally biased region" description="Acidic residues" evidence="7">
    <location>
        <begin position="586"/>
        <end position="599"/>
    </location>
</feature>
<keyword evidence="1" id="KW-0479">Metal-binding</keyword>
<dbReference type="Gene3D" id="1.10.238.10">
    <property type="entry name" value="EF-hand"/>
    <property type="match status" value="1"/>
</dbReference>
<evidence type="ECO:0000313" key="10">
    <source>
        <dbReference type="Proteomes" id="UP001557470"/>
    </source>
</evidence>
<dbReference type="InterPro" id="IPR011992">
    <property type="entry name" value="EF-hand-dom_pair"/>
</dbReference>
<keyword evidence="2" id="KW-0547">Nucleotide-binding</keyword>
<dbReference type="GO" id="GO:0046872">
    <property type="term" value="F:metal ion binding"/>
    <property type="evidence" value="ECO:0007669"/>
    <property type="project" value="UniProtKB-KW"/>
</dbReference>
<keyword evidence="5" id="KW-0449">Lipoprotein</keyword>
<evidence type="ECO:0000256" key="2">
    <source>
        <dbReference type="ARBA" id="ARBA00022741"/>
    </source>
</evidence>
<feature type="region of interest" description="Disordered" evidence="7">
    <location>
        <begin position="19"/>
        <end position="42"/>
    </location>
</feature>
<dbReference type="PROSITE" id="PS50222">
    <property type="entry name" value="EF_HAND_2"/>
    <property type="match status" value="1"/>
</dbReference>
<feature type="region of interest" description="Disordered" evidence="7">
    <location>
        <begin position="628"/>
        <end position="648"/>
    </location>
</feature>
<dbReference type="CDD" id="cd00154">
    <property type="entry name" value="Rab"/>
    <property type="match status" value="1"/>
</dbReference>
<dbReference type="FunFam" id="3.40.50.300:FF:001129">
    <property type="entry name" value="ras-related protein Rab-44 isoform X2"/>
    <property type="match status" value="1"/>
</dbReference>